<name>A0A133KAH5_9FIRM</name>
<sequence>MGKLNSNKVLGEYSNFENANFALIFELFENIVYVMDKYGDEYVPDSP</sequence>
<protein>
    <submittedName>
        <fullName evidence="1">Uncharacterized protein</fullName>
    </submittedName>
</protein>
<dbReference type="RefSeq" id="WP_004837655.1">
    <property type="nucleotide sequence ID" value="NZ_KQ955292.1"/>
</dbReference>
<dbReference type="PATRIC" id="fig|33036.3.peg.1762"/>
<dbReference type="AlphaFoldDB" id="A0A133KAH5"/>
<comment type="caution">
    <text evidence="1">The sequence shown here is derived from an EMBL/GenBank/DDBJ whole genome shotgun (WGS) entry which is preliminary data.</text>
</comment>
<reference evidence="2" key="1">
    <citation type="submission" date="2016-01" db="EMBL/GenBank/DDBJ databases">
        <authorList>
            <person name="Mitreva M."/>
            <person name="Pepin K.H."/>
            <person name="Mihindukulasuriya K.A."/>
            <person name="Fulton R."/>
            <person name="Fronick C."/>
            <person name="O'Laughlin M."/>
            <person name="Miner T."/>
            <person name="Herter B."/>
            <person name="Rosa B.A."/>
            <person name="Cordes M."/>
            <person name="Tomlinson C."/>
            <person name="Wollam A."/>
            <person name="Palsikar V.B."/>
            <person name="Mardis E.R."/>
            <person name="Wilson R.K."/>
        </authorList>
    </citation>
    <scope>NUCLEOTIDE SEQUENCE [LARGE SCALE GENOMIC DNA]</scope>
    <source>
        <strain evidence="2">MJR8151</strain>
    </source>
</reference>
<organism evidence="1 2">
    <name type="scientific">Anaerococcus tetradius</name>
    <dbReference type="NCBI Taxonomy" id="33036"/>
    <lineage>
        <taxon>Bacteria</taxon>
        <taxon>Bacillati</taxon>
        <taxon>Bacillota</taxon>
        <taxon>Tissierellia</taxon>
        <taxon>Tissierellales</taxon>
        <taxon>Peptoniphilaceae</taxon>
        <taxon>Anaerococcus</taxon>
    </lineage>
</organism>
<evidence type="ECO:0000313" key="1">
    <source>
        <dbReference type="EMBL" id="KWZ76576.1"/>
    </source>
</evidence>
<accession>A0A133KAH5</accession>
<keyword evidence="2" id="KW-1185">Reference proteome</keyword>
<proteinExistence type="predicted"/>
<evidence type="ECO:0000313" key="2">
    <source>
        <dbReference type="Proteomes" id="UP000070383"/>
    </source>
</evidence>
<dbReference type="Proteomes" id="UP000070383">
    <property type="component" value="Unassembled WGS sequence"/>
</dbReference>
<dbReference type="EMBL" id="LRPM01000077">
    <property type="protein sequence ID" value="KWZ76576.1"/>
    <property type="molecule type" value="Genomic_DNA"/>
</dbReference>
<gene>
    <name evidence="1" type="ORF">HMPREF3200_01775</name>
</gene>